<feature type="domain" description="FAD-dependent urate hydroxylase HpyO/Asp monooxygenase CreE-like FAD/NAD(P)-binding" evidence="2">
    <location>
        <begin position="14"/>
        <end position="177"/>
    </location>
</feature>
<dbReference type="Gene3D" id="3.50.50.60">
    <property type="entry name" value="FAD/NAD(P)-binding domain"/>
    <property type="match status" value="1"/>
</dbReference>
<gene>
    <name evidence="3" type="ORF">ABWK59_13860</name>
</gene>
<organism evidence="3">
    <name type="scientific">Kitasatospora camelliae</name>
    <dbReference type="NCBI Taxonomy" id="3156397"/>
    <lineage>
        <taxon>Bacteria</taxon>
        <taxon>Bacillati</taxon>
        <taxon>Actinomycetota</taxon>
        <taxon>Actinomycetes</taxon>
        <taxon>Kitasatosporales</taxon>
        <taxon>Streptomycetaceae</taxon>
        <taxon>Kitasatospora</taxon>
    </lineage>
</organism>
<dbReference type="InterPro" id="IPR038732">
    <property type="entry name" value="HpyO/CreE_NAD-binding"/>
</dbReference>
<feature type="region of interest" description="Disordered" evidence="1">
    <location>
        <begin position="626"/>
        <end position="658"/>
    </location>
</feature>
<dbReference type="EMBL" id="CP159872">
    <property type="protein sequence ID" value="XCM79925.1"/>
    <property type="molecule type" value="Genomic_DNA"/>
</dbReference>
<reference evidence="3" key="1">
    <citation type="submission" date="2024-06" db="EMBL/GenBank/DDBJ databases">
        <title>The genome sequences of Kitasatospora sp. strain HUAS MG31.</title>
        <authorList>
            <person name="Mo P."/>
        </authorList>
    </citation>
    <scope>NUCLEOTIDE SEQUENCE</scope>
    <source>
        <strain evidence="3">HUAS MG31</strain>
    </source>
</reference>
<feature type="region of interest" description="Disordered" evidence="1">
    <location>
        <begin position="79"/>
        <end position="102"/>
    </location>
</feature>
<dbReference type="PANTHER" id="PTHR40254">
    <property type="entry name" value="BLR0577 PROTEIN"/>
    <property type="match status" value="1"/>
</dbReference>
<dbReference type="InterPro" id="IPR036188">
    <property type="entry name" value="FAD/NAD-bd_sf"/>
</dbReference>
<evidence type="ECO:0000256" key="1">
    <source>
        <dbReference type="SAM" id="MobiDB-lite"/>
    </source>
</evidence>
<dbReference type="KEGG" id="kcm:ABWK59_13860"/>
<dbReference type="Pfam" id="PF13454">
    <property type="entry name" value="NAD_binding_9"/>
    <property type="match status" value="1"/>
</dbReference>
<dbReference type="PANTHER" id="PTHR40254:SF1">
    <property type="entry name" value="BLR0577 PROTEIN"/>
    <property type="match status" value="1"/>
</dbReference>
<evidence type="ECO:0000313" key="3">
    <source>
        <dbReference type="EMBL" id="XCM79925.1"/>
    </source>
</evidence>
<feature type="compositionally biased region" description="Low complexity" evidence="1">
    <location>
        <begin position="637"/>
        <end position="650"/>
    </location>
</feature>
<protein>
    <submittedName>
        <fullName evidence="3">FAD/NAD(P)-binding protein</fullName>
    </submittedName>
</protein>
<proteinExistence type="predicted"/>
<dbReference type="InterPro" id="IPR052189">
    <property type="entry name" value="L-asp_N-monooxygenase_NS-form"/>
</dbReference>
<dbReference type="AlphaFoldDB" id="A0AAU8JXD1"/>
<dbReference type="RefSeq" id="WP_354640886.1">
    <property type="nucleotide sequence ID" value="NZ_CP159872.1"/>
</dbReference>
<accession>A0AAU8JXD1</accession>
<sequence length="658" mass="70313">MTTRPSGAPAHRIAVVGSGPRGLMVAERLAARLAEEAPAGPVELYLIDEVEVGCGRVWRSDQPEWFMMNTVADEISAFSGTPDSGPARAGAGPSFGQWWSASDPDHPGPNSYAPRAVYGRYLRFVLDAVEGGLPAHARLHRVTAAVQDLERTAAGYRLTLADGTRLPVDRVVLTTGHARPAAAGEQRALAEFASDRPHLRYIRGDSAADMPLEAVPAGAEVGILGLGLSFYDVMAAFTIGRGGRFVTDDAGVLRYVPSGREPFMVAGSRSGMLLPARGRNQKSALNPYRPVLFTPERIRHHRPKAPYDFASDVLPWLLAEVELVYYGTELRQRSGEQAAAALTAELAVALDAPLPDVAAAAARHGVGDLPRMDLDRLARPFERRTFADPHAFEEALTAAVREDLEHAERGNVDSPLKAALDVLRDTRWVIRQFVDFSGLNPASHRSDFLGWYVPRSSFLAAGPPRVRLQQASALIARGLLRIAGPDTRIVGDEATGRFLVSSPRVAGSEVAVDHVIDARIPNPDVRLDPAPLTSRLRERGVWTSYVNRHGAQAFDTGGVAVTGSPYHPVGADGRPEEGLYVLGIPTEHTRWFTQVGSSRPGLWSDFVHDADAIAVHALAARAGNADAGAGAGSEQTPAQVSAQAPAQASALVGTSAGR</sequence>
<evidence type="ECO:0000259" key="2">
    <source>
        <dbReference type="Pfam" id="PF13454"/>
    </source>
</evidence>
<name>A0AAU8JXD1_9ACTN</name>
<dbReference type="SUPFAM" id="SSF51905">
    <property type="entry name" value="FAD/NAD(P)-binding domain"/>
    <property type="match status" value="1"/>
</dbReference>